<dbReference type="PANTHER" id="PTHR43071:SF1">
    <property type="entry name" value="2-AMINO-4-HYDROXY-6-HYDROXYMETHYLDIHYDROPTERIDINE PYROPHOSPHOKINASE"/>
    <property type="match status" value="1"/>
</dbReference>
<accession>A0A1W1VAG8</accession>
<evidence type="ECO:0000256" key="5">
    <source>
        <dbReference type="ARBA" id="ARBA00022777"/>
    </source>
</evidence>
<evidence type="ECO:0000256" key="2">
    <source>
        <dbReference type="ARBA" id="ARBA00013253"/>
    </source>
</evidence>
<keyword evidence="3" id="KW-0808">Transferase</keyword>
<dbReference type="SUPFAM" id="SSF55083">
    <property type="entry name" value="6-hydroxymethyl-7,8-dihydropterin pyrophosphokinase, HPPK"/>
    <property type="match status" value="1"/>
</dbReference>
<dbReference type="GO" id="GO:0016301">
    <property type="term" value="F:kinase activity"/>
    <property type="evidence" value="ECO:0007669"/>
    <property type="project" value="UniProtKB-KW"/>
</dbReference>
<gene>
    <name evidence="9" type="ORF">SAMN00790413_00738</name>
</gene>
<dbReference type="GO" id="GO:0046656">
    <property type="term" value="P:folic acid biosynthetic process"/>
    <property type="evidence" value="ECO:0007669"/>
    <property type="project" value="UniProtKB-KW"/>
</dbReference>
<dbReference type="STRING" id="695939.SAMN00790413_00738"/>
<dbReference type="Pfam" id="PF01288">
    <property type="entry name" value="HPPK"/>
    <property type="match status" value="1"/>
</dbReference>
<keyword evidence="10" id="KW-1185">Reference proteome</keyword>
<sequence>MSETAYIALGANLGEPLVALRWAREALADLGDVTGVSRLYRTAPVGGPPGQPDYLNAAVQLRAALPPDRLLADLHALEAEAGRLRRERWEARVLDLDLLLYGGAVQSGPTLTLPHPRAWDRAFVLAPLLDLDPELRHPVTGEGVRAALNRTGLHGVMCKSSDW</sequence>
<dbReference type="OrthoDB" id="9808041at2"/>
<evidence type="ECO:0000256" key="3">
    <source>
        <dbReference type="ARBA" id="ARBA00022679"/>
    </source>
</evidence>
<name>A0A1W1VAG8_9DEIO</name>
<dbReference type="AlphaFoldDB" id="A0A1W1VAG8"/>
<dbReference type="GO" id="GO:0046654">
    <property type="term" value="P:tetrahydrofolate biosynthetic process"/>
    <property type="evidence" value="ECO:0007669"/>
    <property type="project" value="UniProtKB-UniPathway"/>
</dbReference>
<proteinExistence type="predicted"/>
<evidence type="ECO:0000313" key="9">
    <source>
        <dbReference type="EMBL" id="SMB90352.1"/>
    </source>
</evidence>
<comment type="pathway">
    <text evidence="1">Cofactor biosynthesis; tetrahydrofolate biosynthesis; 2-amino-4-hydroxy-6-hydroxymethyl-7,8-dihydropteridine diphosphate from 7,8-dihydroneopterin triphosphate: step 4/4.</text>
</comment>
<dbReference type="Gene3D" id="3.30.70.560">
    <property type="entry name" value="7,8-Dihydro-6-hydroxymethylpterin-pyrophosphokinase HPPK"/>
    <property type="match status" value="1"/>
</dbReference>
<dbReference type="InterPro" id="IPR035907">
    <property type="entry name" value="Hppk_sf"/>
</dbReference>
<evidence type="ECO:0000256" key="1">
    <source>
        <dbReference type="ARBA" id="ARBA00005051"/>
    </source>
</evidence>
<evidence type="ECO:0000256" key="7">
    <source>
        <dbReference type="ARBA" id="ARBA00022909"/>
    </source>
</evidence>
<keyword evidence="5 9" id="KW-0418">Kinase</keyword>
<feature type="domain" description="7,8-dihydro-6-hydroxymethylpterin-pyrophosphokinase" evidence="8">
    <location>
        <begin position="6"/>
        <end position="133"/>
    </location>
</feature>
<organism evidence="9 10">
    <name type="scientific">Deinococcus hopiensis KR-140</name>
    <dbReference type="NCBI Taxonomy" id="695939"/>
    <lineage>
        <taxon>Bacteria</taxon>
        <taxon>Thermotogati</taxon>
        <taxon>Deinococcota</taxon>
        <taxon>Deinococci</taxon>
        <taxon>Deinococcales</taxon>
        <taxon>Deinococcaceae</taxon>
        <taxon>Deinococcus</taxon>
    </lineage>
</organism>
<keyword evidence="4" id="KW-0547">Nucleotide-binding</keyword>
<dbReference type="GO" id="GO:0005524">
    <property type="term" value="F:ATP binding"/>
    <property type="evidence" value="ECO:0007669"/>
    <property type="project" value="UniProtKB-KW"/>
</dbReference>
<keyword evidence="7" id="KW-0289">Folate biosynthesis</keyword>
<dbReference type="PANTHER" id="PTHR43071">
    <property type="entry name" value="2-AMINO-4-HYDROXY-6-HYDROXYMETHYLDIHYDROPTERIDINE PYROPHOSPHOKINASE"/>
    <property type="match status" value="1"/>
</dbReference>
<evidence type="ECO:0000259" key="8">
    <source>
        <dbReference type="Pfam" id="PF01288"/>
    </source>
</evidence>
<protein>
    <recommendedName>
        <fullName evidence="2">2-amino-4-hydroxy-6-hydroxymethyldihydropteridine diphosphokinase</fullName>
        <ecNumber evidence="2">2.7.6.3</ecNumber>
    </recommendedName>
</protein>
<keyword evidence="6" id="KW-0067">ATP-binding</keyword>
<evidence type="ECO:0000313" key="10">
    <source>
        <dbReference type="Proteomes" id="UP000192582"/>
    </source>
</evidence>
<evidence type="ECO:0000256" key="6">
    <source>
        <dbReference type="ARBA" id="ARBA00022840"/>
    </source>
</evidence>
<dbReference type="UniPathway" id="UPA00077">
    <property type="reaction ID" value="UER00155"/>
</dbReference>
<dbReference type="CDD" id="cd00483">
    <property type="entry name" value="HPPK"/>
    <property type="match status" value="1"/>
</dbReference>
<reference evidence="9 10" key="1">
    <citation type="submission" date="2017-04" db="EMBL/GenBank/DDBJ databases">
        <authorList>
            <person name="Afonso C.L."/>
            <person name="Miller P.J."/>
            <person name="Scott M.A."/>
            <person name="Spackman E."/>
            <person name="Goraichik I."/>
            <person name="Dimitrov K.M."/>
            <person name="Suarez D.L."/>
            <person name="Swayne D.E."/>
        </authorList>
    </citation>
    <scope>NUCLEOTIDE SEQUENCE [LARGE SCALE GENOMIC DNA]</scope>
    <source>
        <strain evidence="9 10">KR-140</strain>
    </source>
</reference>
<dbReference type="RefSeq" id="WP_084048346.1">
    <property type="nucleotide sequence ID" value="NZ_FWWU01000009.1"/>
</dbReference>
<dbReference type="GO" id="GO:0003848">
    <property type="term" value="F:2-amino-4-hydroxy-6-hydroxymethyldihydropteridine diphosphokinase activity"/>
    <property type="evidence" value="ECO:0007669"/>
    <property type="project" value="UniProtKB-EC"/>
</dbReference>
<dbReference type="EC" id="2.7.6.3" evidence="2"/>
<dbReference type="InterPro" id="IPR000550">
    <property type="entry name" value="Hppk"/>
</dbReference>
<dbReference type="NCBIfam" id="TIGR01498">
    <property type="entry name" value="folK"/>
    <property type="match status" value="1"/>
</dbReference>
<evidence type="ECO:0000256" key="4">
    <source>
        <dbReference type="ARBA" id="ARBA00022741"/>
    </source>
</evidence>
<dbReference type="Proteomes" id="UP000192582">
    <property type="component" value="Unassembled WGS sequence"/>
</dbReference>
<dbReference type="EMBL" id="FWWU01000009">
    <property type="protein sequence ID" value="SMB90352.1"/>
    <property type="molecule type" value="Genomic_DNA"/>
</dbReference>